<dbReference type="PANTHER" id="PTHR31154:SF4">
    <property type="entry name" value="MEMBRANE TRANSPORTER PROTEIN"/>
    <property type="match status" value="1"/>
</dbReference>
<dbReference type="Proteomes" id="UP000305874">
    <property type="component" value="Unassembled WGS sequence"/>
</dbReference>
<feature type="transmembrane region" description="Helical" evidence="6">
    <location>
        <begin position="282"/>
        <end position="300"/>
    </location>
</feature>
<reference evidence="9" key="2">
    <citation type="submission" date="2019-06" db="EMBL/GenBank/DDBJ databases">
        <title>Co-occurence of chitin degradation, pigmentation and bioactivity in marine Pseudoalteromonas.</title>
        <authorList>
            <person name="Sonnenschein E.C."/>
            <person name="Bech P.K."/>
        </authorList>
    </citation>
    <scope>NUCLEOTIDE SEQUENCE [LARGE SCALE GENOMIC DNA]</scope>
    <source>
        <strain evidence="9">S2897</strain>
    </source>
</reference>
<feature type="transmembrane region" description="Helical" evidence="6">
    <location>
        <begin position="197"/>
        <end position="221"/>
    </location>
</feature>
<comment type="similarity">
    <text evidence="2 6">Belongs to the 4-toluene sulfonate uptake permease (TSUP) (TC 2.A.102) family.</text>
</comment>
<feature type="transmembrane region" description="Helical" evidence="6">
    <location>
        <begin position="233"/>
        <end position="251"/>
    </location>
</feature>
<dbReference type="PANTHER" id="PTHR31154">
    <property type="entry name" value="MEMBRANE TRANSPORTER PROTEIN"/>
    <property type="match status" value="1"/>
</dbReference>
<feature type="transmembrane region" description="Helical" evidence="6">
    <location>
        <begin position="129"/>
        <end position="147"/>
    </location>
</feature>
<organism evidence="8 9">
    <name type="scientific">Pseudoalteromonas ruthenica</name>
    <dbReference type="NCBI Taxonomy" id="151081"/>
    <lineage>
        <taxon>Bacteria</taxon>
        <taxon>Pseudomonadati</taxon>
        <taxon>Pseudomonadota</taxon>
        <taxon>Gammaproteobacteria</taxon>
        <taxon>Alteromonadales</taxon>
        <taxon>Pseudoalteromonadaceae</taxon>
        <taxon>Pseudoalteromonas</taxon>
    </lineage>
</organism>
<comment type="caution">
    <text evidence="8">The sequence shown here is derived from an EMBL/GenBank/DDBJ whole genome shotgun (WGS) entry which is preliminary data.</text>
</comment>
<keyword evidence="5 6" id="KW-0472">Membrane</keyword>
<feature type="transmembrane region" description="Helical" evidence="6">
    <location>
        <begin position="100"/>
        <end position="122"/>
    </location>
</feature>
<feature type="transmembrane region" description="Helical" evidence="6">
    <location>
        <begin position="39"/>
        <end position="64"/>
    </location>
</feature>
<keyword evidence="6" id="KW-1003">Cell membrane</keyword>
<evidence type="ECO:0000256" key="6">
    <source>
        <dbReference type="RuleBase" id="RU363041"/>
    </source>
</evidence>
<evidence type="ECO:0000256" key="3">
    <source>
        <dbReference type="ARBA" id="ARBA00022692"/>
    </source>
</evidence>
<dbReference type="InterPro" id="IPR002781">
    <property type="entry name" value="TM_pro_TauE-like"/>
</dbReference>
<protein>
    <recommendedName>
        <fullName evidence="6">Probable membrane transporter protein</fullName>
    </recommendedName>
</protein>
<reference evidence="8 9" key="1">
    <citation type="submission" date="2017-12" db="EMBL/GenBank/DDBJ databases">
        <authorList>
            <person name="Paulsen S."/>
            <person name="Gram L.K."/>
        </authorList>
    </citation>
    <scope>NUCLEOTIDE SEQUENCE [LARGE SCALE GENOMIC DNA]</scope>
    <source>
        <strain evidence="8 9">S2897</strain>
    </source>
</reference>
<feature type="transmembrane region" description="Helical" evidence="6">
    <location>
        <begin position="159"/>
        <end position="185"/>
    </location>
</feature>
<evidence type="ECO:0000256" key="1">
    <source>
        <dbReference type="ARBA" id="ARBA00004141"/>
    </source>
</evidence>
<keyword evidence="7" id="KW-0732">Signal</keyword>
<evidence type="ECO:0000256" key="7">
    <source>
        <dbReference type="SAM" id="SignalP"/>
    </source>
</evidence>
<keyword evidence="3 6" id="KW-0812">Transmembrane</keyword>
<dbReference type="RefSeq" id="WP_138548595.1">
    <property type="nucleotide sequence ID" value="NZ_PNCG01000014.1"/>
</dbReference>
<feature type="transmembrane region" description="Helical" evidence="6">
    <location>
        <begin position="258"/>
        <end position="276"/>
    </location>
</feature>
<evidence type="ECO:0000256" key="2">
    <source>
        <dbReference type="ARBA" id="ARBA00009142"/>
    </source>
</evidence>
<evidence type="ECO:0000313" key="8">
    <source>
        <dbReference type="EMBL" id="TMP86490.1"/>
    </source>
</evidence>
<accession>A0A5S3Z3S5</accession>
<sequence length="317" mass="34552">MKRAYLYPTLLTLFFIAWSSAFATQFSVTDAVHNWGTSLTMVLGSFVAGATPLGGGAVAFPVFTKLFGFEAHSAKVFSLAIQSVGMTFATIFFVSRGVRIYWSLLARLMPFALLGLACGFSLSVDGEPLKITFSFLLLACSYLLMQRCDTRLLQWRNSWSLYLIATLGGLLSAYIGAGADTLLFFYLVLRQKFDAKALIPTTVCFMAILSVTGSVLLILQGQLSSAHVAFEPWFFAAPVVAIGAPLGGYVMSKINEKYVLRFIYALIFIEVCSTVVILQFSLVLKVLLVAATLAVVVLALRQRGGILPERWVKAKGA</sequence>
<dbReference type="GO" id="GO:0005886">
    <property type="term" value="C:plasma membrane"/>
    <property type="evidence" value="ECO:0007669"/>
    <property type="project" value="UniProtKB-SubCell"/>
</dbReference>
<feature type="transmembrane region" description="Helical" evidence="6">
    <location>
        <begin position="76"/>
        <end position="94"/>
    </location>
</feature>
<dbReference type="AlphaFoldDB" id="A0A5S3Z3S5"/>
<proteinExistence type="inferred from homology"/>
<feature type="chain" id="PRO_5024353319" description="Probable membrane transporter protein" evidence="7">
    <location>
        <begin position="24"/>
        <end position="317"/>
    </location>
</feature>
<evidence type="ECO:0000256" key="5">
    <source>
        <dbReference type="ARBA" id="ARBA00023136"/>
    </source>
</evidence>
<feature type="signal peptide" evidence="7">
    <location>
        <begin position="1"/>
        <end position="23"/>
    </location>
</feature>
<comment type="subcellular location">
    <subcellularLocation>
        <location evidence="6">Cell membrane</location>
        <topology evidence="6">Multi-pass membrane protein</topology>
    </subcellularLocation>
    <subcellularLocation>
        <location evidence="1">Membrane</location>
        <topology evidence="1">Multi-pass membrane protein</topology>
    </subcellularLocation>
</comment>
<dbReference type="Pfam" id="PF01925">
    <property type="entry name" value="TauE"/>
    <property type="match status" value="1"/>
</dbReference>
<gene>
    <name evidence="8" type="ORF">CWC05_13875</name>
</gene>
<name>A0A5S3Z3S5_9GAMM</name>
<keyword evidence="4 6" id="KW-1133">Transmembrane helix</keyword>
<evidence type="ECO:0000313" key="9">
    <source>
        <dbReference type="Proteomes" id="UP000305874"/>
    </source>
</evidence>
<evidence type="ECO:0000256" key="4">
    <source>
        <dbReference type="ARBA" id="ARBA00022989"/>
    </source>
</evidence>
<dbReference type="EMBL" id="PNCG01000014">
    <property type="protein sequence ID" value="TMP86490.1"/>
    <property type="molecule type" value="Genomic_DNA"/>
</dbReference>